<sequence>MSLPRLTVEHDLATAPSPSAHHRSQENATVKVRCPQAARAAIADKGVIAGRAPTLAAVAALLFLSPLASCGSAAGAQLLILHRTPRRPSSSSCPHRLSLSLRVPYRHPPPLQRLGAAPGSRNSLVVEWAQLRQLAHPGHDAGGRTKSGVASSSLCSNSPSTNLTAV</sequence>
<accession>A0A368QRG2</accession>
<evidence type="ECO:0000313" key="2">
    <source>
        <dbReference type="EMBL" id="RCV20541.1"/>
    </source>
</evidence>
<organism evidence="2">
    <name type="scientific">Setaria italica</name>
    <name type="common">Foxtail millet</name>
    <name type="synonym">Panicum italicum</name>
    <dbReference type="NCBI Taxonomy" id="4555"/>
    <lineage>
        <taxon>Eukaryota</taxon>
        <taxon>Viridiplantae</taxon>
        <taxon>Streptophyta</taxon>
        <taxon>Embryophyta</taxon>
        <taxon>Tracheophyta</taxon>
        <taxon>Spermatophyta</taxon>
        <taxon>Magnoliopsida</taxon>
        <taxon>Liliopsida</taxon>
        <taxon>Poales</taxon>
        <taxon>Poaceae</taxon>
        <taxon>PACMAD clade</taxon>
        <taxon>Panicoideae</taxon>
        <taxon>Panicodae</taxon>
        <taxon>Paniceae</taxon>
        <taxon>Cenchrinae</taxon>
        <taxon>Setaria</taxon>
    </lineage>
</organism>
<evidence type="ECO:0000256" key="1">
    <source>
        <dbReference type="SAM" id="MobiDB-lite"/>
    </source>
</evidence>
<protein>
    <submittedName>
        <fullName evidence="2">Uncharacterized protein</fullName>
    </submittedName>
</protein>
<name>A0A368QRG2_SETIT</name>
<feature type="region of interest" description="Disordered" evidence="1">
    <location>
        <begin position="137"/>
        <end position="166"/>
    </location>
</feature>
<reference evidence="2" key="1">
    <citation type="journal article" date="2012" name="Nat. Biotechnol.">
        <title>Reference genome sequence of the model plant Setaria.</title>
        <authorList>
            <person name="Bennetzen J.L."/>
            <person name="Schmutz J."/>
            <person name="Wang H."/>
            <person name="Percifield R."/>
            <person name="Hawkins J."/>
            <person name="Pontaroli A.C."/>
            <person name="Estep M."/>
            <person name="Feng L."/>
            <person name="Vaughn J.N."/>
            <person name="Grimwood J."/>
            <person name="Jenkins J."/>
            <person name="Barry K."/>
            <person name="Lindquist E."/>
            <person name="Hellsten U."/>
            <person name="Deshpande S."/>
            <person name="Wang X."/>
            <person name="Wu X."/>
            <person name="Mitros T."/>
            <person name="Triplett J."/>
            <person name="Yang X."/>
            <person name="Ye C.Y."/>
            <person name="Mauro-Herrera M."/>
            <person name="Wang L."/>
            <person name="Li P."/>
            <person name="Sharma M."/>
            <person name="Sharma R."/>
            <person name="Ronald P.C."/>
            <person name="Panaud O."/>
            <person name="Kellogg E.A."/>
            <person name="Brutnell T.P."/>
            <person name="Doust A.N."/>
            <person name="Tuskan G.A."/>
            <person name="Rokhsar D."/>
            <person name="Devos K.M."/>
        </authorList>
    </citation>
    <scope>NUCLEOTIDE SEQUENCE [LARGE SCALE GENOMIC DNA]</scope>
    <source>
        <strain evidence="2">Yugu1</strain>
    </source>
</reference>
<feature type="region of interest" description="Disordered" evidence="1">
    <location>
        <begin position="1"/>
        <end position="28"/>
    </location>
</feature>
<gene>
    <name evidence="2" type="ORF">SETIT_4G064400v2</name>
</gene>
<dbReference type="AlphaFoldDB" id="A0A368QRG2"/>
<reference evidence="2" key="2">
    <citation type="submission" date="2015-07" db="EMBL/GenBank/DDBJ databases">
        <authorList>
            <person name="Noorani M."/>
        </authorList>
    </citation>
    <scope>NUCLEOTIDE SEQUENCE</scope>
    <source>
        <strain evidence="2">Yugu1</strain>
    </source>
</reference>
<proteinExistence type="predicted"/>
<feature type="compositionally biased region" description="Low complexity" evidence="1">
    <location>
        <begin position="151"/>
        <end position="166"/>
    </location>
</feature>
<dbReference type="EMBL" id="CM003531">
    <property type="protein sequence ID" value="RCV20541.1"/>
    <property type="molecule type" value="Genomic_DNA"/>
</dbReference>